<dbReference type="InterPro" id="IPR016186">
    <property type="entry name" value="C-type_lectin-like/link_sf"/>
</dbReference>
<dbReference type="SUPFAM" id="SSF56436">
    <property type="entry name" value="C-type lectin-like"/>
    <property type="match status" value="2"/>
</dbReference>
<proteinExistence type="predicted"/>
<dbReference type="SMART" id="SM00034">
    <property type="entry name" value="CLECT"/>
    <property type="match status" value="2"/>
</dbReference>
<keyword evidence="3" id="KW-1185">Reference proteome</keyword>
<dbReference type="Pfam" id="PF00059">
    <property type="entry name" value="Lectin_C"/>
    <property type="match status" value="2"/>
</dbReference>
<dbReference type="PROSITE" id="PS50041">
    <property type="entry name" value="C_TYPE_LECTIN_2"/>
    <property type="match status" value="2"/>
</dbReference>
<name>A0ABY7F389_MYAAR</name>
<feature type="non-terminal residue" evidence="2">
    <location>
        <position position="1"/>
    </location>
</feature>
<sequence>GRSRFGSSMYLPFFAGRNWQDAQNTCELMGGHLVTITTQEENNFVLGIRVYPLSDTWVGANDLSIEGNFTWITGEEWTYNKFTNADAWADSHDENDCLLIKRDQFQDPLFSNKFDDARCSRLAKFVCEWSLRVRTQFGSSMYWPFFAERNWQDAQSTCELIGGHLVTITTHEEYKFVLSLRLDPLSDTWVGANDLSIEGNFTWVTGEEWTYNMFTNADAWGGPPDKNECLLIKRDQFQYPLFSNKFDDAKCDRMLMFVCETPI</sequence>
<dbReference type="EMBL" id="CP111021">
    <property type="protein sequence ID" value="WAR16653.1"/>
    <property type="molecule type" value="Genomic_DNA"/>
</dbReference>
<gene>
    <name evidence="2" type="ORF">MAR_031247</name>
</gene>
<evidence type="ECO:0000313" key="3">
    <source>
        <dbReference type="Proteomes" id="UP001164746"/>
    </source>
</evidence>
<evidence type="ECO:0000259" key="1">
    <source>
        <dbReference type="PROSITE" id="PS50041"/>
    </source>
</evidence>
<evidence type="ECO:0000313" key="2">
    <source>
        <dbReference type="EMBL" id="WAR16653.1"/>
    </source>
</evidence>
<dbReference type="CDD" id="cd00037">
    <property type="entry name" value="CLECT"/>
    <property type="match status" value="2"/>
</dbReference>
<dbReference type="PANTHER" id="PTHR22803">
    <property type="entry name" value="MANNOSE, PHOSPHOLIPASE, LECTIN RECEPTOR RELATED"/>
    <property type="match status" value="1"/>
</dbReference>
<feature type="domain" description="C-type lectin" evidence="1">
    <location>
        <begin position="137"/>
        <end position="260"/>
    </location>
</feature>
<accession>A0ABY7F389</accession>
<dbReference type="Proteomes" id="UP001164746">
    <property type="component" value="Chromosome 10"/>
</dbReference>
<dbReference type="InterPro" id="IPR016187">
    <property type="entry name" value="CTDL_fold"/>
</dbReference>
<dbReference type="InterPro" id="IPR050111">
    <property type="entry name" value="C-type_lectin/snaclec_domain"/>
</dbReference>
<reference evidence="2" key="1">
    <citation type="submission" date="2022-11" db="EMBL/GenBank/DDBJ databases">
        <title>Centuries of genome instability and evolution in soft-shell clam transmissible cancer (bioRxiv).</title>
        <authorList>
            <person name="Hart S.F.M."/>
            <person name="Yonemitsu M.A."/>
            <person name="Giersch R.M."/>
            <person name="Beal B.F."/>
            <person name="Arriagada G."/>
            <person name="Davis B.W."/>
            <person name="Ostrander E.A."/>
            <person name="Goff S.P."/>
            <person name="Metzger M.J."/>
        </authorList>
    </citation>
    <scope>NUCLEOTIDE SEQUENCE</scope>
    <source>
        <strain evidence="2">MELC-2E11</strain>
        <tissue evidence="2">Siphon/mantle</tissue>
    </source>
</reference>
<organism evidence="2 3">
    <name type="scientific">Mya arenaria</name>
    <name type="common">Soft-shell clam</name>
    <dbReference type="NCBI Taxonomy" id="6604"/>
    <lineage>
        <taxon>Eukaryota</taxon>
        <taxon>Metazoa</taxon>
        <taxon>Spiralia</taxon>
        <taxon>Lophotrochozoa</taxon>
        <taxon>Mollusca</taxon>
        <taxon>Bivalvia</taxon>
        <taxon>Autobranchia</taxon>
        <taxon>Heteroconchia</taxon>
        <taxon>Euheterodonta</taxon>
        <taxon>Imparidentia</taxon>
        <taxon>Neoheterodontei</taxon>
        <taxon>Myida</taxon>
        <taxon>Myoidea</taxon>
        <taxon>Myidae</taxon>
        <taxon>Mya</taxon>
    </lineage>
</organism>
<dbReference type="Gene3D" id="3.10.100.10">
    <property type="entry name" value="Mannose-Binding Protein A, subunit A"/>
    <property type="match status" value="2"/>
</dbReference>
<protein>
    <submittedName>
        <fullName evidence="2">MRC1-like protein</fullName>
    </submittedName>
</protein>
<feature type="domain" description="C-type lectin" evidence="1">
    <location>
        <begin position="5"/>
        <end position="128"/>
    </location>
</feature>
<dbReference type="InterPro" id="IPR001304">
    <property type="entry name" value="C-type_lectin-like"/>
</dbReference>